<name>A0ABT5K7J0_9BURK</name>
<feature type="signal peptide" evidence="1">
    <location>
        <begin position="1"/>
        <end position="29"/>
    </location>
</feature>
<dbReference type="RefSeq" id="WP_273675078.1">
    <property type="nucleotide sequence ID" value="NZ_JAQQXR010000031.1"/>
</dbReference>
<organism evidence="2 3">
    <name type="scientific">Janthinobacterium fluminis</name>
    <dbReference type="NCBI Taxonomy" id="2987524"/>
    <lineage>
        <taxon>Bacteria</taxon>
        <taxon>Pseudomonadati</taxon>
        <taxon>Pseudomonadota</taxon>
        <taxon>Betaproteobacteria</taxon>
        <taxon>Burkholderiales</taxon>
        <taxon>Oxalobacteraceae</taxon>
        <taxon>Janthinobacterium</taxon>
    </lineage>
</organism>
<dbReference type="EMBL" id="JAQQXR010000031">
    <property type="protein sequence ID" value="MDC8760968.1"/>
    <property type="molecule type" value="Genomic_DNA"/>
</dbReference>
<sequence>MQWIRYMGTAALMLAVADLAAAAVAPCVADDIAVPLPASVAALPVFAAAPPARVHLSGPAQEASVAVGQARLEYARGGADTVSNEARLSALVGGNAASNVRTGSNIIDGAAFTNVAGIPVVIQNSGANVLIQNATIVNLQLR</sequence>
<accession>A0ABT5K7J0</accession>
<comment type="caution">
    <text evidence="2">The sequence shown here is derived from an EMBL/GenBank/DDBJ whole genome shotgun (WGS) entry which is preliminary data.</text>
</comment>
<protein>
    <submittedName>
        <fullName evidence="2">Uncharacterized protein</fullName>
    </submittedName>
</protein>
<proteinExistence type="predicted"/>
<evidence type="ECO:0000256" key="1">
    <source>
        <dbReference type="SAM" id="SignalP"/>
    </source>
</evidence>
<evidence type="ECO:0000313" key="3">
    <source>
        <dbReference type="Proteomes" id="UP001221208"/>
    </source>
</evidence>
<reference evidence="2 3" key="1">
    <citation type="submission" date="2022-10" db="EMBL/GenBank/DDBJ databases">
        <title>Janthinobacterium sp. hw3 Genome sequencing.</title>
        <authorList>
            <person name="Park S."/>
        </authorList>
    </citation>
    <scope>NUCLEOTIDE SEQUENCE [LARGE SCALE GENOMIC DNA]</scope>
    <source>
        <strain evidence="3">hw3</strain>
    </source>
</reference>
<keyword evidence="3" id="KW-1185">Reference proteome</keyword>
<keyword evidence="1" id="KW-0732">Signal</keyword>
<feature type="chain" id="PRO_5046547880" evidence="1">
    <location>
        <begin position="30"/>
        <end position="142"/>
    </location>
</feature>
<dbReference type="Proteomes" id="UP001221208">
    <property type="component" value="Unassembled WGS sequence"/>
</dbReference>
<gene>
    <name evidence="2" type="ORF">OIK44_25605</name>
</gene>
<evidence type="ECO:0000313" key="2">
    <source>
        <dbReference type="EMBL" id="MDC8760968.1"/>
    </source>
</evidence>